<reference evidence="6" key="3">
    <citation type="submission" date="2025-09" db="UniProtKB">
        <authorList>
            <consortium name="Ensembl"/>
        </authorList>
    </citation>
    <scope>IDENTIFICATION</scope>
    <source>
        <strain evidence="6">Hd-rR</strain>
    </source>
</reference>
<dbReference type="GO" id="GO:0035988">
    <property type="term" value="P:chondrocyte proliferation"/>
    <property type="evidence" value="ECO:0007669"/>
    <property type="project" value="InterPro"/>
</dbReference>
<dbReference type="Proteomes" id="UP000001038">
    <property type="component" value="Chromosome 5"/>
</dbReference>
<evidence type="ECO:0000313" key="7">
    <source>
        <dbReference type="Proteomes" id="UP000001038"/>
    </source>
</evidence>
<dbReference type="STRING" id="8090.ENSORLP00000030526"/>
<proteinExistence type="inferred from homology"/>
<feature type="region of interest" description="Disordered" evidence="5">
    <location>
        <begin position="64"/>
        <end position="83"/>
    </location>
</feature>
<evidence type="ECO:0000256" key="5">
    <source>
        <dbReference type="SAM" id="MobiDB-lite"/>
    </source>
</evidence>
<keyword evidence="7" id="KW-1185">Reference proteome</keyword>
<dbReference type="GO" id="GO:0002062">
    <property type="term" value="P:chondrocyte differentiation"/>
    <property type="evidence" value="ECO:0007669"/>
    <property type="project" value="InterPro"/>
</dbReference>
<organism evidence="6 7">
    <name type="scientific">Oryzias latipes</name>
    <name type="common">Japanese rice fish</name>
    <name type="synonym">Japanese killifish</name>
    <dbReference type="NCBI Taxonomy" id="8090"/>
    <lineage>
        <taxon>Eukaryota</taxon>
        <taxon>Metazoa</taxon>
        <taxon>Chordata</taxon>
        <taxon>Craniata</taxon>
        <taxon>Vertebrata</taxon>
        <taxon>Euteleostomi</taxon>
        <taxon>Actinopterygii</taxon>
        <taxon>Neopterygii</taxon>
        <taxon>Teleostei</taxon>
        <taxon>Neoteleostei</taxon>
        <taxon>Acanthomorphata</taxon>
        <taxon>Ovalentaria</taxon>
        <taxon>Atherinomorphae</taxon>
        <taxon>Beloniformes</taxon>
        <taxon>Adrianichthyidae</taxon>
        <taxon>Oryziinae</taxon>
        <taxon>Oryzias</taxon>
    </lineage>
</organism>
<evidence type="ECO:0000256" key="4">
    <source>
        <dbReference type="ARBA" id="ARBA00044950"/>
    </source>
</evidence>
<keyword evidence="3" id="KW-0539">Nucleus</keyword>
<comment type="similarity">
    <text evidence="4">Belongs to the MUSTN1 family.</text>
</comment>
<sequence>MWRTLSVFQPGQDDEQKQRPEMREEDLTKAKAKLGCNEPVKSKTLEVMEECEKLGKAAPSVFSGARSGAETVFTSRSAPPIRK</sequence>
<accession>A0A3B3HFV3</accession>
<evidence type="ECO:0000256" key="3">
    <source>
        <dbReference type="ARBA" id="ARBA00023242"/>
    </source>
</evidence>
<dbReference type="Bgee" id="ENSORLG00000022857">
    <property type="expression patterns" value="Expressed in muscle tissue and 2 other cell types or tissues"/>
</dbReference>
<dbReference type="Ensembl" id="ENSORLT00000043832.1">
    <property type="protein sequence ID" value="ENSORLP00000030526.1"/>
    <property type="gene ID" value="ENSORLG00000022857.1"/>
</dbReference>
<dbReference type="Pfam" id="PF15682">
    <property type="entry name" value="Mustang"/>
    <property type="match status" value="1"/>
</dbReference>
<evidence type="ECO:0000256" key="2">
    <source>
        <dbReference type="ARBA" id="ARBA00018401"/>
    </source>
</evidence>
<dbReference type="GO" id="GO:0005634">
    <property type="term" value="C:nucleus"/>
    <property type="evidence" value="ECO:0007669"/>
    <property type="project" value="UniProtKB-SubCell"/>
</dbReference>
<dbReference type="InterPro" id="IPR031394">
    <property type="entry name" value="MUSTN1"/>
</dbReference>
<name>A0A3B3HFV3_ORYLA</name>
<gene>
    <name evidence="6" type="primary">mustn1a</name>
</gene>
<evidence type="ECO:0000313" key="6">
    <source>
        <dbReference type="Ensembl" id="ENSORLP00000030526.1"/>
    </source>
</evidence>
<reference evidence="6" key="2">
    <citation type="submission" date="2025-08" db="UniProtKB">
        <authorList>
            <consortium name="Ensembl"/>
        </authorList>
    </citation>
    <scope>IDENTIFICATION</scope>
    <source>
        <strain evidence="6">Hd-rR</strain>
    </source>
</reference>
<dbReference type="InParanoid" id="A0A3B3HFV3"/>
<dbReference type="AlphaFoldDB" id="A0A3B3HFV3"/>
<comment type="subcellular location">
    <subcellularLocation>
        <location evidence="1">Nucleus</location>
    </subcellularLocation>
</comment>
<dbReference type="GeneTree" id="ENSGT00940000153920"/>
<feature type="region of interest" description="Disordered" evidence="5">
    <location>
        <begin position="1"/>
        <end position="29"/>
    </location>
</feature>
<evidence type="ECO:0000256" key="1">
    <source>
        <dbReference type="ARBA" id="ARBA00004123"/>
    </source>
</evidence>
<protein>
    <recommendedName>
        <fullName evidence="2">Musculoskeletal embryonic nuclear protein 1</fullName>
    </recommendedName>
</protein>
<feature type="compositionally biased region" description="Basic and acidic residues" evidence="5">
    <location>
        <begin position="14"/>
        <end position="29"/>
    </location>
</feature>
<dbReference type="GO" id="GO:0042246">
    <property type="term" value="P:tissue regeneration"/>
    <property type="evidence" value="ECO:0007669"/>
    <property type="project" value="InterPro"/>
</dbReference>
<dbReference type="GO" id="GO:0060271">
    <property type="term" value="P:cilium assembly"/>
    <property type="evidence" value="ECO:0007669"/>
    <property type="project" value="Ensembl"/>
</dbReference>
<reference evidence="6 7" key="1">
    <citation type="journal article" date="2007" name="Nature">
        <title>The medaka draft genome and insights into vertebrate genome evolution.</title>
        <authorList>
            <person name="Kasahara M."/>
            <person name="Naruse K."/>
            <person name="Sasaki S."/>
            <person name="Nakatani Y."/>
            <person name="Qu W."/>
            <person name="Ahsan B."/>
            <person name="Yamada T."/>
            <person name="Nagayasu Y."/>
            <person name="Doi K."/>
            <person name="Kasai Y."/>
            <person name="Jindo T."/>
            <person name="Kobayashi D."/>
            <person name="Shimada A."/>
            <person name="Toyoda A."/>
            <person name="Kuroki Y."/>
            <person name="Fujiyama A."/>
            <person name="Sasaki T."/>
            <person name="Shimizu A."/>
            <person name="Asakawa S."/>
            <person name="Shimizu N."/>
            <person name="Hashimoto S."/>
            <person name="Yang J."/>
            <person name="Lee Y."/>
            <person name="Matsushima K."/>
            <person name="Sugano S."/>
            <person name="Sakaizumi M."/>
            <person name="Narita T."/>
            <person name="Ohishi K."/>
            <person name="Haga S."/>
            <person name="Ohta F."/>
            <person name="Nomoto H."/>
            <person name="Nogata K."/>
            <person name="Morishita T."/>
            <person name="Endo T."/>
            <person name="Shin-I T."/>
            <person name="Takeda H."/>
            <person name="Morishita S."/>
            <person name="Kohara Y."/>
        </authorList>
    </citation>
    <scope>NUCLEOTIDE SEQUENCE [LARGE SCALE GENOMIC DNA]</scope>
    <source>
        <strain evidence="6 7">Hd-rR</strain>
    </source>
</reference>